<dbReference type="PIRSF" id="PIRSF001438">
    <property type="entry name" value="4pyrrol_synth_OHMeBilane_synth"/>
    <property type="match status" value="1"/>
</dbReference>
<dbReference type="GeneID" id="84572989"/>
<dbReference type="InterPro" id="IPR000860">
    <property type="entry name" value="HemC"/>
</dbReference>
<comment type="cofactor">
    <cofactor evidence="7">
        <name>dipyrromethane</name>
        <dbReference type="ChEBI" id="CHEBI:60342"/>
    </cofactor>
    <text evidence="7">Binds 1 dipyrromethane group covalently.</text>
</comment>
<reference evidence="10 11" key="1">
    <citation type="submission" date="2018-06" db="EMBL/GenBank/DDBJ databases">
        <authorList>
            <consortium name="Pathogen Informatics"/>
            <person name="Doyle S."/>
        </authorList>
    </citation>
    <scope>NUCLEOTIDE SEQUENCE [LARGE SCALE GENOMIC DNA]</scope>
    <source>
        <strain evidence="10 11">NCTC10254</strain>
    </source>
</reference>
<dbReference type="FunFam" id="3.40.190.10:FF:000005">
    <property type="entry name" value="Porphobilinogen deaminase"/>
    <property type="match status" value="1"/>
</dbReference>
<dbReference type="HAMAP" id="MF_00260">
    <property type="entry name" value="Porphobil_deam"/>
    <property type="match status" value="1"/>
</dbReference>
<dbReference type="RefSeq" id="WP_005524448.1">
    <property type="nucleotide sequence ID" value="NZ_CAUSZY010000170.1"/>
</dbReference>
<dbReference type="Gene3D" id="3.40.190.10">
    <property type="entry name" value="Periplasmic binding protein-like II"/>
    <property type="match status" value="2"/>
</dbReference>
<gene>
    <name evidence="7 10" type="primary">hemC</name>
    <name evidence="10" type="ORF">NCTC10254_00585</name>
</gene>
<dbReference type="Gene3D" id="3.30.160.40">
    <property type="entry name" value="Porphobilinogen deaminase, C-terminal domain"/>
    <property type="match status" value="1"/>
</dbReference>
<dbReference type="EC" id="2.5.1.61" evidence="7"/>
<evidence type="ECO:0000256" key="6">
    <source>
        <dbReference type="ARBA" id="ARBA00048169"/>
    </source>
</evidence>
<evidence type="ECO:0000256" key="7">
    <source>
        <dbReference type="HAMAP-Rule" id="MF_00260"/>
    </source>
</evidence>
<evidence type="ECO:0000256" key="2">
    <source>
        <dbReference type="ARBA" id="ARBA00005638"/>
    </source>
</evidence>
<dbReference type="GO" id="GO:0006782">
    <property type="term" value="P:protoporphyrinogen IX biosynthetic process"/>
    <property type="evidence" value="ECO:0007669"/>
    <property type="project" value="UniProtKB-UniRule"/>
</dbReference>
<name>A0A448TH26_9CORY</name>
<accession>A0A448TH26</accession>
<sequence length="298" mass="31093">MPIIGTRGSLLATTQAGHVRDALTSHGYPSELRIVTTTGDVNLAPVERIGVGVFTQALRDSLLAGECDIAVHSFKDLPTAVDERFHLVVPHRENARDCLIARNNLTLAELPTGAVVGTGAPRRIAQLKALRPDIHTVPLRGNIDTRMAKVHDGELDAVVLAYAGLSRVHRADEATEVFDPLEFLPAPAQGALAVECRADDADTIAAITTIADPKAYACAHTERVVLARLEAGCTAPVAAYATVAADNIMTLHAAVIAVDGSATLRATAAGPIDTAENLGMTVARALLDDGASSLLAAS</sequence>
<dbReference type="PROSITE" id="PS00533">
    <property type="entry name" value="PORPHOBILINOGEN_DEAM"/>
    <property type="match status" value="1"/>
</dbReference>
<dbReference type="InterPro" id="IPR022419">
    <property type="entry name" value="Porphobilin_deaminase_cofac_BS"/>
</dbReference>
<dbReference type="NCBIfam" id="TIGR00212">
    <property type="entry name" value="hemC"/>
    <property type="match status" value="1"/>
</dbReference>
<keyword evidence="4 7" id="KW-0808">Transferase</keyword>
<comment type="miscellaneous">
    <text evidence="7">The porphobilinogen subunits are added to the dipyrromethane group.</text>
</comment>
<evidence type="ECO:0000256" key="5">
    <source>
        <dbReference type="ARBA" id="ARBA00023244"/>
    </source>
</evidence>
<comment type="subunit">
    <text evidence="3 7">Monomer.</text>
</comment>
<dbReference type="GO" id="GO:0005737">
    <property type="term" value="C:cytoplasm"/>
    <property type="evidence" value="ECO:0007669"/>
    <property type="project" value="UniProtKB-UniRule"/>
</dbReference>
<protein>
    <recommendedName>
        <fullName evidence="7">Porphobilinogen deaminase</fullName>
        <shortName evidence="7">PBG</shortName>
        <ecNumber evidence="7">2.5.1.61</ecNumber>
    </recommendedName>
    <alternativeName>
        <fullName evidence="7">Hydroxymethylbilane synthase</fullName>
        <shortName evidence="7">HMBS</shortName>
    </alternativeName>
    <alternativeName>
        <fullName evidence="7">Pre-uroporphyrinogen synthase</fullName>
    </alternativeName>
</protein>
<dbReference type="SUPFAM" id="SSF53850">
    <property type="entry name" value="Periplasmic binding protein-like II"/>
    <property type="match status" value="1"/>
</dbReference>
<dbReference type="InterPro" id="IPR022418">
    <property type="entry name" value="Porphobilinogen_deaminase_C"/>
</dbReference>
<evidence type="ECO:0000259" key="8">
    <source>
        <dbReference type="Pfam" id="PF01379"/>
    </source>
</evidence>
<evidence type="ECO:0000256" key="1">
    <source>
        <dbReference type="ARBA" id="ARBA00002869"/>
    </source>
</evidence>
<evidence type="ECO:0000259" key="9">
    <source>
        <dbReference type="Pfam" id="PF03900"/>
    </source>
</evidence>
<feature type="domain" description="Porphobilinogen deaminase C-terminal" evidence="9">
    <location>
        <begin position="217"/>
        <end position="287"/>
    </location>
</feature>
<dbReference type="PANTHER" id="PTHR11557:SF0">
    <property type="entry name" value="PORPHOBILINOGEN DEAMINASE"/>
    <property type="match status" value="1"/>
</dbReference>
<dbReference type="Pfam" id="PF01379">
    <property type="entry name" value="Porphobil_deam"/>
    <property type="match status" value="1"/>
</dbReference>
<dbReference type="InterPro" id="IPR036803">
    <property type="entry name" value="Porphobilinogen_deaminase_C_sf"/>
</dbReference>
<feature type="modified residue" description="S-(dipyrrolylmethanemethyl)cysteine" evidence="7">
    <location>
        <position position="233"/>
    </location>
</feature>
<evidence type="ECO:0000313" key="11">
    <source>
        <dbReference type="Proteomes" id="UP000249886"/>
    </source>
</evidence>
<evidence type="ECO:0000256" key="3">
    <source>
        <dbReference type="ARBA" id="ARBA00011245"/>
    </source>
</evidence>
<evidence type="ECO:0000313" key="10">
    <source>
        <dbReference type="EMBL" id="SPW24215.1"/>
    </source>
</evidence>
<dbReference type="GO" id="GO:0004418">
    <property type="term" value="F:hydroxymethylbilane synthase activity"/>
    <property type="evidence" value="ECO:0007669"/>
    <property type="project" value="UniProtKB-UniRule"/>
</dbReference>
<dbReference type="InterPro" id="IPR022417">
    <property type="entry name" value="Porphobilin_deaminase_N"/>
</dbReference>
<dbReference type="AlphaFoldDB" id="A0A448TH26"/>
<dbReference type="Proteomes" id="UP000249886">
    <property type="component" value="Unassembled WGS sequence"/>
</dbReference>
<dbReference type="PANTHER" id="PTHR11557">
    <property type="entry name" value="PORPHOBILINOGEN DEAMINASE"/>
    <property type="match status" value="1"/>
</dbReference>
<dbReference type="SUPFAM" id="SSF54782">
    <property type="entry name" value="Porphobilinogen deaminase (hydroxymethylbilane synthase), C-terminal domain"/>
    <property type="match status" value="1"/>
</dbReference>
<proteinExistence type="inferred from homology"/>
<comment type="similarity">
    <text evidence="2 7">Belongs to the HMBS family.</text>
</comment>
<keyword evidence="5 7" id="KW-0627">Porphyrin biosynthesis</keyword>
<feature type="domain" description="Porphobilinogen deaminase N-terminal" evidence="8">
    <location>
        <begin position="4"/>
        <end position="203"/>
    </location>
</feature>
<comment type="function">
    <text evidence="1 7">Tetrapolymerization of the monopyrrole PBG into the hydroxymethylbilane pre-uroporphyrinogen in several discrete steps.</text>
</comment>
<evidence type="ECO:0000256" key="4">
    <source>
        <dbReference type="ARBA" id="ARBA00022679"/>
    </source>
</evidence>
<dbReference type="Pfam" id="PF03900">
    <property type="entry name" value="Porphobil_deamC"/>
    <property type="match status" value="1"/>
</dbReference>
<comment type="caution">
    <text evidence="10">The sequence shown here is derived from an EMBL/GenBank/DDBJ whole genome shotgun (WGS) entry which is preliminary data.</text>
</comment>
<dbReference type="PRINTS" id="PR00151">
    <property type="entry name" value="PORPHBDMNASE"/>
</dbReference>
<comment type="catalytic activity">
    <reaction evidence="6 7">
        <text>4 porphobilinogen + H2O = hydroxymethylbilane + 4 NH4(+)</text>
        <dbReference type="Rhea" id="RHEA:13185"/>
        <dbReference type="ChEBI" id="CHEBI:15377"/>
        <dbReference type="ChEBI" id="CHEBI:28938"/>
        <dbReference type="ChEBI" id="CHEBI:57845"/>
        <dbReference type="ChEBI" id="CHEBI:58126"/>
        <dbReference type="EC" id="2.5.1.61"/>
    </reaction>
</comment>
<organism evidence="10 11">
    <name type="scientific">Corynebacterium matruchotii</name>
    <dbReference type="NCBI Taxonomy" id="43768"/>
    <lineage>
        <taxon>Bacteria</taxon>
        <taxon>Bacillati</taxon>
        <taxon>Actinomycetota</taxon>
        <taxon>Actinomycetes</taxon>
        <taxon>Mycobacteriales</taxon>
        <taxon>Corynebacteriaceae</taxon>
        <taxon>Corynebacterium</taxon>
    </lineage>
</organism>
<dbReference type="EMBL" id="UARK01000001">
    <property type="protein sequence ID" value="SPW24215.1"/>
    <property type="molecule type" value="Genomic_DNA"/>
</dbReference>